<organism evidence="2 3">
    <name type="scientific">Brevibacillus ruminantium</name>
    <dbReference type="NCBI Taxonomy" id="2950604"/>
    <lineage>
        <taxon>Bacteria</taxon>
        <taxon>Bacillati</taxon>
        <taxon>Bacillota</taxon>
        <taxon>Bacilli</taxon>
        <taxon>Bacillales</taxon>
        <taxon>Paenibacillaceae</taxon>
        <taxon>Brevibacillus</taxon>
    </lineage>
</organism>
<feature type="transmembrane region" description="Helical" evidence="1">
    <location>
        <begin position="40"/>
        <end position="58"/>
    </location>
</feature>
<keyword evidence="3" id="KW-1185">Reference proteome</keyword>
<dbReference type="EMBL" id="CP098755">
    <property type="protein sequence ID" value="USG64901.1"/>
    <property type="molecule type" value="Genomic_DNA"/>
</dbReference>
<accession>A0ABY4WJS2</accession>
<evidence type="ECO:0000313" key="3">
    <source>
        <dbReference type="Proteomes" id="UP001056500"/>
    </source>
</evidence>
<feature type="transmembrane region" description="Helical" evidence="1">
    <location>
        <begin position="7"/>
        <end position="24"/>
    </location>
</feature>
<dbReference type="RefSeq" id="WP_251872009.1">
    <property type="nucleotide sequence ID" value="NZ_CP098755.1"/>
</dbReference>
<keyword evidence="1" id="KW-1133">Transmembrane helix</keyword>
<evidence type="ECO:0000256" key="1">
    <source>
        <dbReference type="SAM" id="Phobius"/>
    </source>
</evidence>
<sequence>MSKLLEYIRTIIILCIGFSVLGYIENEISISIGIIDINSFKVWLLTGISNFLFLFVLYRNKLQFSGWYSGEQNVRLSRKTTTILILVATALLFTTPFL</sequence>
<name>A0ABY4WJS2_9BACL</name>
<feature type="transmembrane region" description="Helical" evidence="1">
    <location>
        <begin position="79"/>
        <end position="97"/>
    </location>
</feature>
<keyword evidence="1" id="KW-0812">Transmembrane</keyword>
<dbReference type="Proteomes" id="UP001056500">
    <property type="component" value="Chromosome"/>
</dbReference>
<reference evidence="2" key="1">
    <citation type="submission" date="2022-06" db="EMBL/GenBank/DDBJ databases">
        <title>Genome sequencing of Brevibacillus sp. BB3-R1.</title>
        <authorList>
            <person name="Heo J."/>
            <person name="Lee D."/>
            <person name="Won M."/>
            <person name="Han B.-H."/>
            <person name="Hong S.-B."/>
            <person name="Kwon S.-W."/>
        </authorList>
    </citation>
    <scope>NUCLEOTIDE SEQUENCE</scope>
    <source>
        <strain evidence="2">BB3-R1</strain>
    </source>
</reference>
<gene>
    <name evidence="2" type="ORF">NDK47_22695</name>
</gene>
<keyword evidence="1" id="KW-0472">Membrane</keyword>
<proteinExistence type="predicted"/>
<protein>
    <submittedName>
        <fullName evidence="2">Uncharacterized protein</fullName>
    </submittedName>
</protein>
<evidence type="ECO:0000313" key="2">
    <source>
        <dbReference type="EMBL" id="USG64901.1"/>
    </source>
</evidence>